<feature type="compositionally biased region" description="Basic and acidic residues" evidence="1">
    <location>
        <begin position="1"/>
        <end position="15"/>
    </location>
</feature>
<evidence type="ECO:0000256" key="1">
    <source>
        <dbReference type="SAM" id="MobiDB-lite"/>
    </source>
</evidence>
<gene>
    <name evidence="2" type="ORF">DENOEST_0927</name>
</gene>
<protein>
    <submittedName>
        <fullName evidence="2">Uncharacterized protein</fullName>
    </submittedName>
</protein>
<dbReference type="Proteomes" id="UP000515733">
    <property type="component" value="Chromosome"/>
</dbReference>
<sequence length="72" mass="7905">MRGTHPKVETQEGHHRFIPAHAGNTTSNSLSLLQQSVHPRACGEHYLSRGSHPNLAGSSPRMRGTLVRPRNS</sequence>
<dbReference type="EMBL" id="LR778301">
    <property type="protein sequence ID" value="CAB1368092.1"/>
    <property type="molecule type" value="Genomic_DNA"/>
</dbReference>
<evidence type="ECO:0000313" key="3">
    <source>
        <dbReference type="Proteomes" id="UP000515733"/>
    </source>
</evidence>
<evidence type="ECO:0000313" key="2">
    <source>
        <dbReference type="EMBL" id="CAB1368092.1"/>
    </source>
</evidence>
<accession>A0A6S6XYY5</accession>
<name>A0A6S6XYY5_9PROT</name>
<feature type="region of interest" description="Disordered" evidence="1">
    <location>
        <begin position="1"/>
        <end position="26"/>
    </location>
</feature>
<reference evidence="2 3" key="1">
    <citation type="submission" date="2020-03" db="EMBL/GenBank/DDBJ databases">
        <authorList>
            <consortium name="Genoscope - CEA"/>
            <person name="William W."/>
        </authorList>
    </citation>
    <scope>NUCLEOTIDE SEQUENCE [LARGE SCALE GENOMIC DNA]</scope>
    <source>
        <strain evidence="3">DSM 16959</strain>
    </source>
</reference>
<proteinExistence type="predicted"/>
<keyword evidence="3" id="KW-1185">Reference proteome</keyword>
<dbReference type="AntiFam" id="ANF00006">
    <property type="entry name" value="Translation of CRISPR region"/>
</dbReference>
<organism evidence="2 3">
    <name type="scientific">Denitratisoma oestradiolicum</name>
    <dbReference type="NCBI Taxonomy" id="311182"/>
    <lineage>
        <taxon>Bacteria</taxon>
        <taxon>Pseudomonadati</taxon>
        <taxon>Pseudomonadota</taxon>
        <taxon>Betaproteobacteria</taxon>
        <taxon>Nitrosomonadales</taxon>
        <taxon>Sterolibacteriaceae</taxon>
        <taxon>Denitratisoma</taxon>
    </lineage>
</organism>
<dbReference type="KEGG" id="doe:DENOEST_0927"/>
<dbReference type="AlphaFoldDB" id="A0A6S6XYY5"/>
<dbReference type="AntiFam" id="ANF00057">
    <property type="entry name" value="Translation of E. coli type CRISPR repeat"/>
</dbReference>
<feature type="region of interest" description="Disordered" evidence="1">
    <location>
        <begin position="48"/>
        <end position="72"/>
    </location>
</feature>